<sequence>MHKNVISHMIQQQTSTQNG</sequence>
<dbReference type="EMBL" id="GGEC01054748">
    <property type="protein sequence ID" value="MBX35232.1"/>
    <property type="molecule type" value="Transcribed_RNA"/>
</dbReference>
<protein>
    <submittedName>
        <fullName evidence="1">Uncharacterized protein</fullName>
    </submittedName>
</protein>
<accession>A0A2P2MYC7</accession>
<evidence type="ECO:0000313" key="1">
    <source>
        <dbReference type="EMBL" id="MBX35232.1"/>
    </source>
</evidence>
<reference evidence="1" key="1">
    <citation type="submission" date="2018-02" db="EMBL/GenBank/DDBJ databases">
        <title>Rhizophora mucronata_Transcriptome.</title>
        <authorList>
            <person name="Meera S.P."/>
            <person name="Sreeshan A."/>
            <person name="Augustine A."/>
        </authorList>
    </citation>
    <scope>NUCLEOTIDE SEQUENCE</scope>
    <source>
        <tissue evidence="1">Leaf</tissue>
    </source>
</reference>
<dbReference type="AlphaFoldDB" id="A0A2P2MYC7"/>
<organism evidence="1">
    <name type="scientific">Rhizophora mucronata</name>
    <name type="common">Asiatic mangrove</name>
    <dbReference type="NCBI Taxonomy" id="61149"/>
    <lineage>
        <taxon>Eukaryota</taxon>
        <taxon>Viridiplantae</taxon>
        <taxon>Streptophyta</taxon>
        <taxon>Embryophyta</taxon>
        <taxon>Tracheophyta</taxon>
        <taxon>Spermatophyta</taxon>
        <taxon>Magnoliopsida</taxon>
        <taxon>eudicotyledons</taxon>
        <taxon>Gunneridae</taxon>
        <taxon>Pentapetalae</taxon>
        <taxon>rosids</taxon>
        <taxon>fabids</taxon>
        <taxon>Malpighiales</taxon>
        <taxon>Rhizophoraceae</taxon>
        <taxon>Rhizophora</taxon>
    </lineage>
</organism>
<proteinExistence type="predicted"/>
<name>A0A2P2MYC7_RHIMU</name>